<evidence type="ECO:0000313" key="3">
    <source>
        <dbReference type="Proteomes" id="UP000800096"/>
    </source>
</evidence>
<evidence type="ECO:0000256" key="1">
    <source>
        <dbReference type="SAM" id="MobiDB-lite"/>
    </source>
</evidence>
<accession>A0A6A5QBN4</accession>
<feature type="compositionally biased region" description="Polar residues" evidence="1">
    <location>
        <begin position="10"/>
        <end position="53"/>
    </location>
</feature>
<reference evidence="2" key="1">
    <citation type="journal article" date="2020" name="Stud. Mycol.">
        <title>101 Dothideomycetes genomes: a test case for predicting lifestyles and emergence of pathogens.</title>
        <authorList>
            <person name="Haridas S."/>
            <person name="Albert R."/>
            <person name="Binder M."/>
            <person name="Bloem J."/>
            <person name="Labutti K."/>
            <person name="Salamov A."/>
            <person name="Andreopoulos B."/>
            <person name="Baker S."/>
            <person name="Barry K."/>
            <person name="Bills G."/>
            <person name="Bluhm B."/>
            <person name="Cannon C."/>
            <person name="Castanera R."/>
            <person name="Culley D."/>
            <person name="Daum C."/>
            <person name="Ezra D."/>
            <person name="Gonzalez J."/>
            <person name="Henrissat B."/>
            <person name="Kuo A."/>
            <person name="Liang C."/>
            <person name="Lipzen A."/>
            <person name="Lutzoni F."/>
            <person name="Magnuson J."/>
            <person name="Mondo S."/>
            <person name="Nolan M."/>
            <person name="Ohm R."/>
            <person name="Pangilinan J."/>
            <person name="Park H.-J."/>
            <person name="Ramirez L."/>
            <person name="Alfaro M."/>
            <person name="Sun H."/>
            <person name="Tritt A."/>
            <person name="Yoshinaga Y."/>
            <person name="Zwiers L.-H."/>
            <person name="Turgeon B."/>
            <person name="Goodwin S."/>
            <person name="Spatafora J."/>
            <person name="Crous P."/>
            <person name="Grigoriev I."/>
        </authorList>
    </citation>
    <scope>NUCLEOTIDE SEQUENCE</scope>
    <source>
        <strain evidence="2">HMLAC05119</strain>
    </source>
</reference>
<gene>
    <name evidence="2" type="ORF">BDU57DRAFT_523665</name>
</gene>
<proteinExistence type="predicted"/>
<keyword evidence="3" id="KW-1185">Reference proteome</keyword>
<feature type="region of interest" description="Disordered" evidence="1">
    <location>
        <begin position="1"/>
        <end position="96"/>
    </location>
</feature>
<dbReference type="AlphaFoldDB" id="A0A6A5QBN4"/>
<name>A0A6A5QBN4_AMPQU</name>
<evidence type="ECO:0000313" key="2">
    <source>
        <dbReference type="EMBL" id="KAF1911697.1"/>
    </source>
</evidence>
<organism evidence="2 3">
    <name type="scientific">Ampelomyces quisqualis</name>
    <name type="common">Powdery mildew agent</name>
    <dbReference type="NCBI Taxonomy" id="50730"/>
    <lineage>
        <taxon>Eukaryota</taxon>
        <taxon>Fungi</taxon>
        <taxon>Dikarya</taxon>
        <taxon>Ascomycota</taxon>
        <taxon>Pezizomycotina</taxon>
        <taxon>Dothideomycetes</taxon>
        <taxon>Pleosporomycetidae</taxon>
        <taxon>Pleosporales</taxon>
        <taxon>Pleosporineae</taxon>
        <taxon>Phaeosphaeriaceae</taxon>
        <taxon>Ampelomyces</taxon>
    </lineage>
</organism>
<dbReference type="EMBL" id="ML979142">
    <property type="protein sequence ID" value="KAF1911697.1"/>
    <property type="molecule type" value="Genomic_DNA"/>
</dbReference>
<protein>
    <submittedName>
        <fullName evidence="2">Uncharacterized protein</fullName>
    </submittedName>
</protein>
<dbReference type="Proteomes" id="UP000800096">
    <property type="component" value="Unassembled WGS sequence"/>
</dbReference>
<sequence length="96" mass="10312">MSIPRCPLTLRSSTTMPHGPNQTAPNPSSLSMQNRPSAPSTPRTSRYTQTTILTEGIPGPPTTAPRKLHHPPSVTGRNARRNAPRESVVASHLVAK</sequence>